<organism evidence="4 5">
    <name type="scientific">Novispirillum itersonii</name>
    <name type="common">Aquaspirillum itersonii</name>
    <dbReference type="NCBI Taxonomy" id="189"/>
    <lineage>
        <taxon>Bacteria</taxon>
        <taxon>Pseudomonadati</taxon>
        <taxon>Pseudomonadota</taxon>
        <taxon>Alphaproteobacteria</taxon>
        <taxon>Rhodospirillales</taxon>
        <taxon>Novispirillaceae</taxon>
        <taxon>Novispirillum</taxon>
    </lineage>
</organism>
<name>A0A7W9ZHS1_NOVIT</name>
<evidence type="ECO:0000256" key="2">
    <source>
        <dbReference type="PROSITE-ProRule" id="PRU00335"/>
    </source>
</evidence>
<evidence type="ECO:0000313" key="4">
    <source>
        <dbReference type="EMBL" id="MBB6211703.1"/>
    </source>
</evidence>
<feature type="DNA-binding region" description="H-T-H motif" evidence="2">
    <location>
        <begin position="41"/>
        <end position="60"/>
    </location>
</feature>
<dbReference type="AlphaFoldDB" id="A0A7W9ZHS1"/>
<dbReference type="InterPro" id="IPR009057">
    <property type="entry name" value="Homeodomain-like_sf"/>
</dbReference>
<comment type="caution">
    <text evidence="4">The sequence shown here is derived from an EMBL/GenBank/DDBJ whole genome shotgun (WGS) entry which is preliminary data.</text>
</comment>
<dbReference type="PROSITE" id="PS50977">
    <property type="entry name" value="HTH_TETR_2"/>
    <property type="match status" value="1"/>
</dbReference>
<dbReference type="InterPro" id="IPR050109">
    <property type="entry name" value="HTH-type_TetR-like_transc_reg"/>
</dbReference>
<dbReference type="PANTHER" id="PTHR30055">
    <property type="entry name" value="HTH-TYPE TRANSCRIPTIONAL REGULATOR RUTR"/>
    <property type="match status" value="1"/>
</dbReference>
<dbReference type="SUPFAM" id="SSF46689">
    <property type="entry name" value="Homeodomain-like"/>
    <property type="match status" value="1"/>
</dbReference>
<dbReference type="Proteomes" id="UP000544872">
    <property type="component" value="Unassembled WGS sequence"/>
</dbReference>
<dbReference type="InterPro" id="IPR001647">
    <property type="entry name" value="HTH_TetR"/>
</dbReference>
<gene>
    <name evidence="4" type="ORF">FHS48_003146</name>
</gene>
<dbReference type="GO" id="GO:0003700">
    <property type="term" value="F:DNA-binding transcription factor activity"/>
    <property type="evidence" value="ECO:0007669"/>
    <property type="project" value="TreeGrafter"/>
</dbReference>
<keyword evidence="1 2" id="KW-0238">DNA-binding</keyword>
<dbReference type="PANTHER" id="PTHR30055:SF223">
    <property type="entry name" value="HTH-TYPE TRANSCRIPTIONAL REGULATOR UIDR"/>
    <property type="match status" value="1"/>
</dbReference>
<reference evidence="4 5" key="1">
    <citation type="submission" date="2020-08" db="EMBL/GenBank/DDBJ databases">
        <title>Genomic Encyclopedia of Type Strains, Phase IV (KMG-IV): sequencing the most valuable type-strain genomes for metagenomic binning, comparative biology and taxonomic classification.</title>
        <authorList>
            <person name="Goeker M."/>
        </authorList>
    </citation>
    <scope>NUCLEOTIDE SEQUENCE [LARGE SCALE GENOMIC DNA]</scope>
    <source>
        <strain evidence="4 5">DSM 11590</strain>
    </source>
</reference>
<protein>
    <submittedName>
        <fullName evidence="4">AcrR family transcriptional regulator</fullName>
    </submittedName>
</protein>
<dbReference type="EMBL" id="JACIIX010000013">
    <property type="protein sequence ID" value="MBB6211703.1"/>
    <property type="molecule type" value="Genomic_DNA"/>
</dbReference>
<evidence type="ECO:0000256" key="1">
    <source>
        <dbReference type="ARBA" id="ARBA00023125"/>
    </source>
</evidence>
<sequence length="206" mass="22361">MPTTPEFQKSKRVRLNRAERLRQLIDVSWDIIRQDGTDALTLPTLALRAQVAKPVVYDHFGTRNGLLARLYQDFDQRQTARIDIALAGSGPTLRETATVIATSYISCVFAQGQEIPGVLAALAGSPELETIKREYQRAFIAKCRTILTPFSPQHTIRPAALWAMLGAADTLSAAAASGEITLEEATGELSRLIMAIPDSSAPGEAV</sequence>
<proteinExistence type="predicted"/>
<feature type="domain" description="HTH tetR-type" evidence="3">
    <location>
        <begin position="18"/>
        <end position="78"/>
    </location>
</feature>
<dbReference type="Gene3D" id="1.10.357.10">
    <property type="entry name" value="Tetracycline Repressor, domain 2"/>
    <property type="match status" value="1"/>
</dbReference>
<evidence type="ECO:0000313" key="5">
    <source>
        <dbReference type="Proteomes" id="UP000544872"/>
    </source>
</evidence>
<evidence type="ECO:0000259" key="3">
    <source>
        <dbReference type="PROSITE" id="PS50977"/>
    </source>
</evidence>
<dbReference type="RefSeq" id="WP_184264716.1">
    <property type="nucleotide sequence ID" value="NZ_JACIIX010000013.1"/>
</dbReference>
<accession>A0A7W9ZHS1</accession>
<keyword evidence="5" id="KW-1185">Reference proteome</keyword>
<dbReference type="Pfam" id="PF00440">
    <property type="entry name" value="TetR_N"/>
    <property type="match status" value="1"/>
</dbReference>
<dbReference type="GO" id="GO:0000976">
    <property type="term" value="F:transcription cis-regulatory region binding"/>
    <property type="evidence" value="ECO:0007669"/>
    <property type="project" value="TreeGrafter"/>
</dbReference>